<keyword evidence="3" id="KW-0067">ATP-binding</keyword>
<feature type="domain" description="Carboxyltransferase" evidence="4">
    <location>
        <begin position="26"/>
        <end position="288"/>
    </location>
</feature>
<evidence type="ECO:0000313" key="6">
    <source>
        <dbReference type="Proteomes" id="UP001179363"/>
    </source>
</evidence>
<reference evidence="5" key="1">
    <citation type="submission" date="2022-01" db="EMBL/GenBank/DDBJ databases">
        <title>Gillisia lutea sp. nov., isolated from marine plastic residues from the Malvarosa beach (Valencia, Spain).</title>
        <authorList>
            <person name="Vidal-Verdu A."/>
            <person name="Molina-Menor E."/>
            <person name="Satari L."/>
            <person name="Pascual J."/>
            <person name="Pereto J."/>
            <person name="Porcar M."/>
        </authorList>
    </citation>
    <scope>NUCLEOTIDE SEQUENCE</scope>
    <source>
        <strain evidence="5">M10.2A</strain>
    </source>
</reference>
<evidence type="ECO:0000256" key="3">
    <source>
        <dbReference type="ARBA" id="ARBA00022840"/>
    </source>
</evidence>
<gene>
    <name evidence="5" type="ORF">L1I30_12955</name>
</gene>
<dbReference type="InterPro" id="IPR052708">
    <property type="entry name" value="PxpC"/>
</dbReference>
<dbReference type="PANTHER" id="PTHR43309">
    <property type="entry name" value="5-OXOPROLINASE SUBUNIT C"/>
    <property type="match status" value="1"/>
</dbReference>
<dbReference type="PANTHER" id="PTHR43309:SF5">
    <property type="entry name" value="5-OXOPROLINASE SUBUNIT C"/>
    <property type="match status" value="1"/>
</dbReference>
<evidence type="ECO:0000259" key="4">
    <source>
        <dbReference type="SMART" id="SM00797"/>
    </source>
</evidence>
<dbReference type="EMBL" id="JAKGTH010000011">
    <property type="protein sequence ID" value="MCF4102578.1"/>
    <property type="molecule type" value="Genomic_DNA"/>
</dbReference>
<keyword evidence="6" id="KW-1185">Reference proteome</keyword>
<evidence type="ECO:0000313" key="5">
    <source>
        <dbReference type="EMBL" id="MCF4102578.1"/>
    </source>
</evidence>
<dbReference type="Pfam" id="PF02626">
    <property type="entry name" value="CT_A_B"/>
    <property type="match status" value="1"/>
</dbReference>
<dbReference type="InterPro" id="IPR029000">
    <property type="entry name" value="Cyclophilin-like_dom_sf"/>
</dbReference>
<dbReference type="SMART" id="SM00797">
    <property type="entry name" value="AHS2"/>
    <property type="match status" value="1"/>
</dbReference>
<evidence type="ECO:0000256" key="1">
    <source>
        <dbReference type="ARBA" id="ARBA00022741"/>
    </source>
</evidence>
<dbReference type="InterPro" id="IPR003778">
    <property type="entry name" value="CT_A_B"/>
</dbReference>
<sequence length="289" mass="32221">MEAEIEVIQAGLLSTIQDNGRYGFMKFGVPISGVMDTYAATMCNLILGNSPSAAILEITQMGPKLKFSKPSVIAICGGYLEPKLNGVNIENCKPYDINSEDIVSFGRRKKGCRAYLSILGGFQTSEILGSKSWYKGLTQNSKLEKGIKLFYNSNSTKFGNINAALKFSSEYIHSNEVEVYPGPEYHLLNTQEKQNIMNTEYEISEKNNRMAFQLKETMCNSLKPIITGPVMPGTVQLTSGGRLLVLMKDCQTTGGYPRILQLNEYGMNTIAQKVAREKIRFKMLDYRLP</sequence>
<dbReference type="Gene3D" id="2.40.100.10">
    <property type="entry name" value="Cyclophilin-like"/>
    <property type="match status" value="1"/>
</dbReference>
<accession>A0ABS9EI88</accession>
<organism evidence="5 6">
    <name type="scientific">Gillisia lutea</name>
    <dbReference type="NCBI Taxonomy" id="2909668"/>
    <lineage>
        <taxon>Bacteria</taxon>
        <taxon>Pseudomonadati</taxon>
        <taxon>Bacteroidota</taxon>
        <taxon>Flavobacteriia</taxon>
        <taxon>Flavobacteriales</taxon>
        <taxon>Flavobacteriaceae</taxon>
        <taxon>Gillisia</taxon>
    </lineage>
</organism>
<protein>
    <submittedName>
        <fullName evidence="5">Biotin-dependent carboxyltransferase family protein</fullName>
    </submittedName>
</protein>
<name>A0ABS9EI88_9FLAO</name>
<dbReference type="Proteomes" id="UP001179363">
    <property type="component" value="Unassembled WGS sequence"/>
</dbReference>
<dbReference type="RefSeq" id="WP_236134721.1">
    <property type="nucleotide sequence ID" value="NZ_JAKGTH010000011.1"/>
</dbReference>
<keyword evidence="1" id="KW-0547">Nucleotide-binding</keyword>
<evidence type="ECO:0000256" key="2">
    <source>
        <dbReference type="ARBA" id="ARBA00022801"/>
    </source>
</evidence>
<proteinExistence type="predicted"/>
<keyword evidence="2" id="KW-0378">Hydrolase</keyword>
<comment type="caution">
    <text evidence="5">The sequence shown here is derived from an EMBL/GenBank/DDBJ whole genome shotgun (WGS) entry which is preliminary data.</text>
</comment>